<dbReference type="KEGG" id="bcq:BCQ_4272"/>
<dbReference type="Gene3D" id="1.10.10.10">
    <property type="entry name" value="Winged helix-like DNA-binding domain superfamily/Winged helix DNA-binding domain"/>
    <property type="match status" value="1"/>
</dbReference>
<dbReference type="EMBL" id="CP000227">
    <property type="protein sequence ID" value="ACM14699.1"/>
    <property type="molecule type" value="Genomic_DNA"/>
</dbReference>
<evidence type="ECO:0000313" key="3">
    <source>
        <dbReference type="Proteomes" id="UP000000441"/>
    </source>
</evidence>
<evidence type="ECO:0008006" key="4">
    <source>
        <dbReference type="Google" id="ProtNLM"/>
    </source>
</evidence>
<dbReference type="Pfam" id="PF13730">
    <property type="entry name" value="HTH_36"/>
    <property type="match status" value="1"/>
</dbReference>
<reference evidence="2 3" key="1">
    <citation type="journal article" date="2009" name="J. Bacteriol.">
        <title>Complete genome sequence of the extremophilic Bacillus cereus strain Q1 with industrial applications.</title>
        <authorList>
            <person name="Xiong Z."/>
            <person name="Jiang Y."/>
            <person name="Qi D."/>
            <person name="Lu H."/>
            <person name="Yang F."/>
            <person name="Yang J."/>
            <person name="Chen L."/>
            <person name="Sun L."/>
            <person name="Xu X."/>
            <person name="Xue Y."/>
            <person name="Zhu Y."/>
            <person name="Jin Q."/>
        </authorList>
    </citation>
    <scope>NUCLEOTIDE SEQUENCE [LARGE SCALE GENOMIC DNA]</scope>
    <source>
        <strain evidence="2 3">Q1</strain>
    </source>
</reference>
<evidence type="ECO:0000313" key="2">
    <source>
        <dbReference type="EMBL" id="ACM14699.1"/>
    </source>
</evidence>
<dbReference type="HOGENOM" id="CLU_1105389_0_0_9"/>
<accession>B9IZ60</accession>
<organism evidence="2 3">
    <name type="scientific">Bacillus cereus (strain Q1)</name>
    <dbReference type="NCBI Taxonomy" id="361100"/>
    <lineage>
        <taxon>Bacteria</taxon>
        <taxon>Bacillati</taxon>
        <taxon>Bacillota</taxon>
        <taxon>Bacilli</taxon>
        <taxon>Bacillales</taxon>
        <taxon>Bacillaceae</taxon>
        <taxon>Bacillus</taxon>
        <taxon>Bacillus cereus group</taxon>
    </lineage>
</organism>
<evidence type="ECO:0000256" key="1">
    <source>
        <dbReference type="SAM" id="MobiDB-lite"/>
    </source>
</evidence>
<dbReference type="Proteomes" id="UP000000441">
    <property type="component" value="Chromosome"/>
</dbReference>
<sequence length="251" mass="29050">MSDIPLGVWRYNATSEILPNSSNKKKVRWSLMVEKTTKQEEREVSIKAITQTIEALKEDKPLLNTDVETLAVGLKNRPVFDKSLDNPDKKPELMFIKMPTYLRNYVYMQDYGINDSALMLYQIIVDKFNRDTKKAYPSQYKLALETGKSVRTINQNLKALASVGLIEINRTGIRQNNEYKPKLPLDLDELLQRFPKARLRYLKHTLAVEKLRRRDVEKRNELLSRIVKNGGKPASAPKQGETQTDYDDITF</sequence>
<dbReference type="AlphaFoldDB" id="B9IZ60"/>
<gene>
    <name evidence="2" type="ordered locus">BCQ_4272</name>
</gene>
<protein>
    <recommendedName>
        <fullName evidence="4">Helix-turn-helix domain-containing protein</fullName>
    </recommendedName>
</protein>
<proteinExistence type="predicted"/>
<feature type="region of interest" description="Disordered" evidence="1">
    <location>
        <begin position="227"/>
        <end position="251"/>
    </location>
</feature>
<name>B9IZ60_BACCQ</name>
<dbReference type="InterPro" id="IPR036388">
    <property type="entry name" value="WH-like_DNA-bd_sf"/>
</dbReference>